<keyword evidence="4" id="KW-1185">Reference proteome</keyword>
<dbReference type="InterPro" id="IPR036388">
    <property type="entry name" value="WH-like_DNA-bd_sf"/>
</dbReference>
<dbReference type="AlphaFoldDB" id="A0A2P2EBQ6"/>
<proteinExistence type="predicted"/>
<sequence>MPKASPAFQAMKRALLKQLSAIPLGKVVTLDQMACAMNIPARHIAYMIAQLSPEERGLVPWHRLVPTGCTFPVEKKQSPRQIEQIRMLAQEGINDPAAHVIPPPFDYSTVFWADEGL</sequence>
<name>A0A2P2EBQ6_9PROT</name>
<protein>
    <recommendedName>
        <fullName evidence="2">Methylated-DNA-[protein]-cysteine S-methyltransferase DNA binding domain-containing protein</fullName>
    </recommendedName>
</protein>
<dbReference type="Proteomes" id="UP000245086">
    <property type="component" value="Unassembled WGS sequence"/>
</dbReference>
<dbReference type="Pfam" id="PF01035">
    <property type="entry name" value="DNA_binding_1"/>
    <property type="match status" value="1"/>
</dbReference>
<dbReference type="InterPro" id="IPR014048">
    <property type="entry name" value="MethylDNA_cys_MeTrfase_DNA-bd"/>
</dbReference>
<comment type="caution">
    <text evidence="3">The sequence shown here is derived from an EMBL/GenBank/DDBJ whole genome shotgun (WGS) entry which is preliminary data.</text>
</comment>
<evidence type="ECO:0000313" key="4">
    <source>
        <dbReference type="Proteomes" id="UP000245086"/>
    </source>
</evidence>
<accession>A0A2P2EBQ6</accession>
<dbReference type="EMBL" id="BFBR01000006">
    <property type="protein sequence ID" value="GBF58492.1"/>
    <property type="molecule type" value="Genomic_DNA"/>
</dbReference>
<evidence type="ECO:0000256" key="1">
    <source>
        <dbReference type="ARBA" id="ARBA00022763"/>
    </source>
</evidence>
<evidence type="ECO:0000313" key="3">
    <source>
        <dbReference type="EMBL" id="GBF58492.1"/>
    </source>
</evidence>
<organism evidence="3 4">
    <name type="scientific">Candidatus Phycosocius bacilliformis</name>
    <dbReference type="NCBI Taxonomy" id="1445552"/>
    <lineage>
        <taxon>Bacteria</taxon>
        <taxon>Pseudomonadati</taxon>
        <taxon>Pseudomonadota</taxon>
        <taxon>Alphaproteobacteria</taxon>
        <taxon>Caulobacterales</taxon>
        <taxon>Caulobacterales incertae sedis</taxon>
        <taxon>Candidatus Phycosocius</taxon>
    </lineage>
</organism>
<evidence type="ECO:0000259" key="2">
    <source>
        <dbReference type="Pfam" id="PF01035"/>
    </source>
</evidence>
<dbReference type="GO" id="GO:0006281">
    <property type="term" value="P:DNA repair"/>
    <property type="evidence" value="ECO:0007669"/>
    <property type="project" value="InterPro"/>
</dbReference>
<dbReference type="GO" id="GO:0003824">
    <property type="term" value="F:catalytic activity"/>
    <property type="evidence" value="ECO:0007669"/>
    <property type="project" value="InterPro"/>
</dbReference>
<dbReference type="SUPFAM" id="SSF46767">
    <property type="entry name" value="Methylated DNA-protein cysteine methyltransferase, C-terminal domain"/>
    <property type="match status" value="1"/>
</dbReference>
<gene>
    <name evidence="3" type="ORF">PbB2_02178</name>
</gene>
<feature type="domain" description="Methylated-DNA-[protein]-cysteine S-methyltransferase DNA binding" evidence="2">
    <location>
        <begin position="12"/>
        <end position="92"/>
    </location>
</feature>
<dbReference type="Gene3D" id="1.10.10.10">
    <property type="entry name" value="Winged helix-like DNA-binding domain superfamily/Winged helix DNA-binding domain"/>
    <property type="match status" value="1"/>
</dbReference>
<keyword evidence="1" id="KW-0227">DNA damage</keyword>
<dbReference type="InterPro" id="IPR036217">
    <property type="entry name" value="MethylDNA_cys_MeTrfase_DNAb"/>
</dbReference>
<reference evidence="3" key="1">
    <citation type="journal article" date="2018" name="Genome Announc.">
        <title>Draft Genome Sequence of "Candidatus Phycosocius bacilliformis," an Alphaproteobacterial Ectosymbiont of the Hydrocarbon-Producing Green Alga Botryococcus braunii.</title>
        <authorList>
            <person name="Tanabe Y."/>
            <person name="Yamaguchi H."/>
            <person name="Watanabe M.M."/>
        </authorList>
    </citation>
    <scope>NUCLEOTIDE SEQUENCE [LARGE SCALE GENOMIC DNA]</scope>
    <source>
        <strain evidence="3">BOTRYCO-2</strain>
    </source>
</reference>